<dbReference type="GO" id="GO:0005886">
    <property type="term" value="C:plasma membrane"/>
    <property type="evidence" value="ECO:0007669"/>
    <property type="project" value="UniProtKB-SubCell"/>
</dbReference>
<evidence type="ECO:0000256" key="2">
    <source>
        <dbReference type="ARBA" id="ARBA00022475"/>
    </source>
</evidence>
<dbReference type="EC" id="2.4.-.-" evidence="6"/>
<protein>
    <submittedName>
        <fullName evidence="6">Glycosyltransferase</fullName>
        <ecNumber evidence="6">2.4.-.-</ecNumber>
    </submittedName>
</protein>
<dbReference type="GO" id="GO:0016757">
    <property type="term" value="F:glycosyltransferase activity"/>
    <property type="evidence" value="ECO:0007669"/>
    <property type="project" value="UniProtKB-KW"/>
</dbReference>
<dbReference type="PANTHER" id="PTHR43646:SF2">
    <property type="entry name" value="GLYCOSYLTRANSFERASE 2-LIKE DOMAIN-CONTAINING PROTEIN"/>
    <property type="match status" value="1"/>
</dbReference>
<dbReference type="EMBL" id="CP116942">
    <property type="protein sequence ID" value="WCO67787.1"/>
    <property type="molecule type" value="Genomic_DNA"/>
</dbReference>
<evidence type="ECO:0000256" key="3">
    <source>
        <dbReference type="ARBA" id="ARBA00022676"/>
    </source>
</evidence>
<evidence type="ECO:0000313" key="7">
    <source>
        <dbReference type="Proteomes" id="UP001216390"/>
    </source>
</evidence>
<dbReference type="PANTHER" id="PTHR43646">
    <property type="entry name" value="GLYCOSYLTRANSFERASE"/>
    <property type="match status" value="1"/>
</dbReference>
<sequence length="234" mass="24659">MTGAWRVAVTIPARDEADRIAACLRSVQTAISTAGLHDAVVVVVADHCTDATAATARELLGPRGVVVECRHRSVGRARAVAAAAALRRTAPAPLHRTWLATTDADTTVDPDWLVRQLACAAEGAAAVAGVVRVDDLDDLAPVVGRRWRAAYRTTGRSHPHVHGANLGVRADAYVAVGGWPDTDTAEDHGLWDRLRRAGWPTAASVDVRVTTSGRRVGRAPAGFAAHLRSLEGTA</sequence>
<evidence type="ECO:0000313" key="6">
    <source>
        <dbReference type="EMBL" id="WCO67787.1"/>
    </source>
</evidence>
<dbReference type="KEGG" id="ima:PO878_03495"/>
<evidence type="ECO:0000256" key="4">
    <source>
        <dbReference type="ARBA" id="ARBA00022679"/>
    </source>
</evidence>
<keyword evidence="3 6" id="KW-0328">Glycosyltransferase</keyword>
<dbReference type="AlphaFoldDB" id="A0AAE9YFW0"/>
<evidence type="ECO:0000256" key="5">
    <source>
        <dbReference type="ARBA" id="ARBA00023136"/>
    </source>
</evidence>
<keyword evidence="5" id="KW-0472">Membrane</keyword>
<keyword evidence="7" id="KW-1185">Reference proteome</keyword>
<gene>
    <name evidence="6" type="ORF">PO878_03495</name>
</gene>
<dbReference type="SUPFAM" id="SSF53448">
    <property type="entry name" value="Nucleotide-diphospho-sugar transferases"/>
    <property type="match status" value="1"/>
</dbReference>
<name>A0AAE9YFW0_9ACTN</name>
<organism evidence="6 7">
    <name type="scientific">Iamia majanohamensis</name>
    <dbReference type="NCBI Taxonomy" id="467976"/>
    <lineage>
        <taxon>Bacteria</taxon>
        <taxon>Bacillati</taxon>
        <taxon>Actinomycetota</taxon>
        <taxon>Acidimicrobiia</taxon>
        <taxon>Acidimicrobiales</taxon>
        <taxon>Iamiaceae</taxon>
        <taxon>Iamia</taxon>
    </lineage>
</organism>
<dbReference type="Proteomes" id="UP001216390">
    <property type="component" value="Chromosome"/>
</dbReference>
<dbReference type="RefSeq" id="WP_272737307.1">
    <property type="nucleotide sequence ID" value="NZ_CP116942.1"/>
</dbReference>
<dbReference type="Pfam" id="PF13641">
    <property type="entry name" value="Glyco_tranf_2_3"/>
    <property type="match status" value="1"/>
</dbReference>
<accession>A0AAE9YFW0</accession>
<dbReference type="InterPro" id="IPR029044">
    <property type="entry name" value="Nucleotide-diphossugar_trans"/>
</dbReference>
<dbReference type="CDD" id="cd00761">
    <property type="entry name" value="Glyco_tranf_GTA_type"/>
    <property type="match status" value="1"/>
</dbReference>
<keyword evidence="4 6" id="KW-0808">Transferase</keyword>
<proteinExistence type="predicted"/>
<comment type="subcellular location">
    <subcellularLocation>
        <location evidence="1">Cell membrane</location>
    </subcellularLocation>
</comment>
<keyword evidence="2" id="KW-1003">Cell membrane</keyword>
<dbReference type="Gene3D" id="3.90.550.10">
    <property type="entry name" value="Spore Coat Polysaccharide Biosynthesis Protein SpsA, Chain A"/>
    <property type="match status" value="1"/>
</dbReference>
<evidence type="ECO:0000256" key="1">
    <source>
        <dbReference type="ARBA" id="ARBA00004236"/>
    </source>
</evidence>
<reference evidence="6" key="1">
    <citation type="submission" date="2023-01" db="EMBL/GenBank/DDBJ databases">
        <title>The diversity of Class Acidimicrobiia in South China Sea sediment environments and the proposal of Iamia marina sp. nov., a novel species of the genus Iamia.</title>
        <authorList>
            <person name="He Y."/>
            <person name="Tian X."/>
        </authorList>
    </citation>
    <scope>NUCLEOTIDE SEQUENCE</scope>
    <source>
        <strain evidence="6">DSM 19957</strain>
    </source>
</reference>